<dbReference type="Gramene" id="Zm00001eb143030_T001">
    <property type="protein sequence ID" value="Zm00001eb143030_P001"/>
    <property type="gene ID" value="Zm00001eb143030"/>
</dbReference>
<dbReference type="Pfam" id="PF04874">
    <property type="entry name" value="Mak16"/>
    <property type="match status" value="1"/>
</dbReference>
<keyword evidence="2" id="KW-0539">Nucleus</keyword>
<reference evidence="5" key="3">
    <citation type="submission" date="2021-05" db="UniProtKB">
        <authorList>
            <consortium name="EnsemblPlants"/>
        </authorList>
    </citation>
    <scope>IDENTIFICATION</scope>
    <source>
        <strain evidence="5">cv. B73</strain>
    </source>
</reference>
<keyword evidence="3" id="KW-0175">Coiled coil</keyword>
<evidence type="ECO:0000256" key="4">
    <source>
        <dbReference type="SAM" id="MobiDB-lite"/>
    </source>
</evidence>
<dbReference type="InterPro" id="IPR006958">
    <property type="entry name" value="Mak16"/>
</dbReference>
<evidence type="ECO:0000256" key="1">
    <source>
        <dbReference type="ARBA" id="ARBA00004123"/>
    </source>
</evidence>
<sequence>MTMSRKQTQRDLRRLEKAERAAQLERSIENELKERLNKDIYGVYNIPFKKFDDVLDMQRNGVAAEEEEEEEAQMNEDDVLDDPVSKKAKGSSSYSKQNAGKRSRKVMTEVEQDEEMNTRQRQRA</sequence>
<feature type="coiled-coil region" evidence="3">
    <location>
        <begin position="5"/>
        <end position="35"/>
    </location>
</feature>
<reference evidence="5" key="2">
    <citation type="submission" date="2019-07" db="EMBL/GenBank/DDBJ databases">
        <authorList>
            <person name="Seetharam A."/>
            <person name="Woodhouse M."/>
            <person name="Cannon E."/>
        </authorList>
    </citation>
    <scope>NUCLEOTIDE SEQUENCE [LARGE SCALE GENOMIC DNA]</scope>
    <source>
        <strain evidence="5">cv. B73</strain>
    </source>
</reference>
<feature type="region of interest" description="Disordered" evidence="4">
    <location>
        <begin position="60"/>
        <end position="124"/>
    </location>
</feature>
<evidence type="ECO:0000256" key="2">
    <source>
        <dbReference type="ARBA" id="ARBA00023242"/>
    </source>
</evidence>
<dbReference type="AlphaFoldDB" id="A0A804N8G1"/>
<evidence type="ECO:0000313" key="6">
    <source>
        <dbReference type="Proteomes" id="UP000007305"/>
    </source>
</evidence>
<proteinExistence type="predicted"/>
<name>A0A804N8G1_MAIZE</name>
<comment type="subcellular location">
    <subcellularLocation>
        <location evidence="1">Nucleus</location>
    </subcellularLocation>
</comment>
<dbReference type="PANTHER" id="PTHR23405:SF4">
    <property type="entry name" value="PROTEIN MAK16 HOMOLOG"/>
    <property type="match status" value="1"/>
</dbReference>
<organism evidence="5 6">
    <name type="scientific">Zea mays</name>
    <name type="common">Maize</name>
    <dbReference type="NCBI Taxonomy" id="4577"/>
    <lineage>
        <taxon>Eukaryota</taxon>
        <taxon>Viridiplantae</taxon>
        <taxon>Streptophyta</taxon>
        <taxon>Embryophyta</taxon>
        <taxon>Tracheophyta</taxon>
        <taxon>Spermatophyta</taxon>
        <taxon>Magnoliopsida</taxon>
        <taxon>Liliopsida</taxon>
        <taxon>Poales</taxon>
        <taxon>Poaceae</taxon>
        <taxon>PACMAD clade</taxon>
        <taxon>Panicoideae</taxon>
        <taxon>Andropogonodae</taxon>
        <taxon>Andropogoneae</taxon>
        <taxon>Tripsacinae</taxon>
        <taxon>Zea</taxon>
    </lineage>
</organism>
<feature type="compositionally biased region" description="Acidic residues" evidence="4">
    <location>
        <begin position="64"/>
        <end position="81"/>
    </location>
</feature>
<dbReference type="InParanoid" id="A0A804N8G1"/>
<evidence type="ECO:0000256" key="3">
    <source>
        <dbReference type="SAM" id="Coils"/>
    </source>
</evidence>
<keyword evidence="6" id="KW-1185">Reference proteome</keyword>
<dbReference type="EnsemblPlants" id="Zm00001eb143030_T001">
    <property type="protein sequence ID" value="Zm00001eb143030_P001"/>
    <property type="gene ID" value="Zm00001eb143030"/>
</dbReference>
<accession>A0A804N8G1</accession>
<evidence type="ECO:0000313" key="5">
    <source>
        <dbReference type="EnsemblPlants" id="Zm00001eb143030_P001"/>
    </source>
</evidence>
<dbReference type="Proteomes" id="UP000007305">
    <property type="component" value="Chromosome 3"/>
</dbReference>
<dbReference type="PANTHER" id="PTHR23405">
    <property type="entry name" value="MAINTENANCE OF KILLER 16 MAK16 PROTEIN-RELATED"/>
    <property type="match status" value="1"/>
</dbReference>
<reference evidence="6" key="1">
    <citation type="submission" date="2015-12" db="EMBL/GenBank/DDBJ databases">
        <title>Update maize B73 reference genome by single molecule sequencing technologies.</title>
        <authorList>
            <consortium name="Maize Genome Sequencing Project"/>
            <person name="Ware D."/>
        </authorList>
    </citation>
    <scope>NUCLEOTIDE SEQUENCE [LARGE SCALE GENOMIC DNA]</scope>
    <source>
        <strain evidence="6">cv. B73</strain>
    </source>
</reference>
<dbReference type="GO" id="GO:0005634">
    <property type="term" value="C:nucleus"/>
    <property type="evidence" value="ECO:0007669"/>
    <property type="project" value="UniProtKB-SubCell"/>
</dbReference>
<protein>
    <submittedName>
        <fullName evidence="5">Uncharacterized protein</fullName>
    </submittedName>
</protein>